<sequence length="714" mass="83488">MQRRPQNNQKFKPQQTQQQQQQCQQQERQHFQELLSQINVQQQFHPNLNQQHQHFLELLSQINDQQQFHPNLNQQQFYNNQQVFSLPFQISQEMQQEDNIQEVVKSKQNNKNSYDLEKGLSLDVKTFQKHFQFNNSQDQTIPIMVSVKTLEQTSDMEIQSNLLEGRPNLDLICVIDNSGSMDGEKIENVKNTILQLIDMLNDHDRLSIITFNSYAKQLCGLRKVNKDNKENLQKITKSIQADGGTNITSGLQTAFSILQNRKQRNSVSSVFLLSDGQDNNSDSRIRNLLQTTYQQLQEECFTIHSFGFGNDHDGPLMQRIAQIKDGSFYYVERNDQVDEFFIDALGGLFSVVAQDINISIKINRRDEMFQKFFKNSYVSKTYGPMWKVVNKNEEYTIKINQIFQGVSKDFIFEMTVPKSDFKDFQDFERNLGVLNVQLTAIPTNSEYTTQILKENNLVLTLFTQNEKIAQDSEINDNVEFNYIRVKAAQAMEDAIKYADRNQYQEGQAVLSDMLKKIEKSHPNNQARLQVIKEDLFLCQKNVQPQQYQNQGRFMAQQQCNNNFQQQSYAIRSNDIYQAPMQRKMNSDINENVEFNYLRVKAAQAMEESIQLANKNQYQKGQVILQDIIKKIENSHPNNSEKLSIIKEDLIQCQQNISPQQYKLQGQYQAQQQCNNHFNQQSYAIRGNKDLYQAPKQKQMVSQLQFKKKQSQNKK</sequence>
<dbReference type="SUPFAM" id="SSF53300">
    <property type="entry name" value="vWA-like"/>
    <property type="match status" value="1"/>
</dbReference>
<dbReference type="STRING" id="312017.I7M0Q6"/>
<organism evidence="3 4">
    <name type="scientific">Tetrahymena thermophila (strain SB210)</name>
    <dbReference type="NCBI Taxonomy" id="312017"/>
    <lineage>
        <taxon>Eukaryota</taxon>
        <taxon>Sar</taxon>
        <taxon>Alveolata</taxon>
        <taxon>Ciliophora</taxon>
        <taxon>Intramacronucleata</taxon>
        <taxon>Oligohymenophorea</taxon>
        <taxon>Hymenostomatida</taxon>
        <taxon>Tetrahymenina</taxon>
        <taxon>Tetrahymenidae</taxon>
        <taxon>Tetrahymena</taxon>
    </lineage>
</organism>
<name>I7M0Q6_TETTS</name>
<dbReference type="RefSeq" id="XP_001010995.2">
    <property type="nucleotide sequence ID" value="XM_001010995.2"/>
</dbReference>
<feature type="domain" description="VWFA" evidence="2">
    <location>
        <begin position="170"/>
        <end position="345"/>
    </location>
</feature>
<dbReference type="InParanoid" id="I7M0Q6"/>
<dbReference type="PANTHER" id="PTHR10579:SF43">
    <property type="entry name" value="ZINC FINGER (C3HC4-TYPE RING FINGER) FAMILY PROTEIN"/>
    <property type="match status" value="1"/>
</dbReference>
<dbReference type="InterPro" id="IPR036465">
    <property type="entry name" value="vWFA_dom_sf"/>
</dbReference>
<evidence type="ECO:0000259" key="2">
    <source>
        <dbReference type="PROSITE" id="PS50234"/>
    </source>
</evidence>
<dbReference type="PANTHER" id="PTHR10579">
    <property type="entry name" value="CALCIUM-ACTIVATED CHLORIDE CHANNEL REGULATOR"/>
    <property type="match status" value="1"/>
</dbReference>
<dbReference type="InterPro" id="IPR002035">
    <property type="entry name" value="VWF_A"/>
</dbReference>
<dbReference type="Gene3D" id="3.40.50.410">
    <property type="entry name" value="von Willebrand factor, type A domain"/>
    <property type="match status" value="1"/>
</dbReference>
<keyword evidence="4" id="KW-1185">Reference proteome</keyword>
<dbReference type="eggNOG" id="ENOG502S31S">
    <property type="taxonomic scope" value="Eukaryota"/>
</dbReference>
<protein>
    <submittedName>
        <fullName evidence="3">von willebrand factor type A (VWA) domain was originally protein</fullName>
    </submittedName>
</protein>
<evidence type="ECO:0000256" key="1">
    <source>
        <dbReference type="SAM" id="MobiDB-lite"/>
    </source>
</evidence>
<dbReference type="Pfam" id="PF00092">
    <property type="entry name" value="VWA"/>
    <property type="match status" value="1"/>
</dbReference>
<gene>
    <name evidence="3" type="ORF">TTHERM_00709620</name>
</gene>
<feature type="region of interest" description="Disordered" evidence="1">
    <location>
        <begin position="1"/>
        <end position="23"/>
    </location>
</feature>
<dbReference type="InterPro" id="IPR051266">
    <property type="entry name" value="CLCR"/>
</dbReference>
<dbReference type="OrthoDB" id="309945at2759"/>
<proteinExistence type="predicted"/>
<reference evidence="4" key="1">
    <citation type="journal article" date="2006" name="PLoS Biol.">
        <title>Macronuclear genome sequence of the ciliate Tetrahymena thermophila, a model eukaryote.</title>
        <authorList>
            <person name="Eisen J.A."/>
            <person name="Coyne R.S."/>
            <person name="Wu M."/>
            <person name="Wu D."/>
            <person name="Thiagarajan M."/>
            <person name="Wortman J.R."/>
            <person name="Badger J.H."/>
            <person name="Ren Q."/>
            <person name="Amedeo P."/>
            <person name="Jones K.M."/>
            <person name="Tallon L.J."/>
            <person name="Delcher A.L."/>
            <person name="Salzberg S.L."/>
            <person name="Silva J.C."/>
            <person name="Haas B.J."/>
            <person name="Majoros W.H."/>
            <person name="Farzad M."/>
            <person name="Carlton J.M."/>
            <person name="Smith R.K. Jr."/>
            <person name="Garg J."/>
            <person name="Pearlman R.E."/>
            <person name="Karrer K.M."/>
            <person name="Sun L."/>
            <person name="Manning G."/>
            <person name="Elde N.C."/>
            <person name="Turkewitz A.P."/>
            <person name="Asai D.J."/>
            <person name="Wilkes D.E."/>
            <person name="Wang Y."/>
            <person name="Cai H."/>
            <person name="Collins K."/>
            <person name="Stewart B.A."/>
            <person name="Lee S.R."/>
            <person name="Wilamowska K."/>
            <person name="Weinberg Z."/>
            <person name="Ruzzo W.L."/>
            <person name="Wloga D."/>
            <person name="Gaertig J."/>
            <person name="Frankel J."/>
            <person name="Tsao C.-C."/>
            <person name="Gorovsky M.A."/>
            <person name="Keeling P.J."/>
            <person name="Waller R.F."/>
            <person name="Patron N.J."/>
            <person name="Cherry J.M."/>
            <person name="Stover N.A."/>
            <person name="Krieger C.J."/>
            <person name="del Toro C."/>
            <person name="Ryder H.F."/>
            <person name="Williamson S.C."/>
            <person name="Barbeau R.A."/>
            <person name="Hamilton E.P."/>
            <person name="Orias E."/>
        </authorList>
    </citation>
    <scope>NUCLEOTIDE SEQUENCE [LARGE SCALE GENOMIC DNA]</scope>
    <source>
        <strain evidence="4">SB210</strain>
    </source>
</reference>
<dbReference type="EMBL" id="GG662794">
    <property type="protein sequence ID" value="EAR90750.2"/>
    <property type="molecule type" value="Genomic_DNA"/>
</dbReference>
<accession>I7M0Q6</accession>
<dbReference type="Proteomes" id="UP000009168">
    <property type="component" value="Unassembled WGS sequence"/>
</dbReference>
<evidence type="ECO:0000313" key="4">
    <source>
        <dbReference type="Proteomes" id="UP000009168"/>
    </source>
</evidence>
<dbReference type="AlphaFoldDB" id="I7M0Q6"/>
<evidence type="ECO:0000313" key="3">
    <source>
        <dbReference type="EMBL" id="EAR90750.2"/>
    </source>
</evidence>
<dbReference type="KEGG" id="tet:TTHERM_00709620"/>
<dbReference type="GeneID" id="7837079"/>
<dbReference type="PROSITE" id="PS50234">
    <property type="entry name" value="VWFA"/>
    <property type="match status" value="1"/>
</dbReference>
<dbReference type="SMART" id="SM00327">
    <property type="entry name" value="VWA"/>
    <property type="match status" value="1"/>
</dbReference>